<gene>
    <name evidence="1" type="ORF">MU516_12235</name>
</gene>
<proteinExistence type="predicted"/>
<comment type="caution">
    <text evidence="1">The sequence shown here is derived from an EMBL/GenBank/DDBJ whole genome shotgun (WGS) entry which is preliminary data.</text>
</comment>
<organism evidence="1 2">
    <name type="scientific">Paracoccus maritimus</name>
    <dbReference type="NCBI Taxonomy" id="2933292"/>
    <lineage>
        <taxon>Bacteria</taxon>
        <taxon>Pseudomonadati</taxon>
        <taxon>Pseudomonadota</taxon>
        <taxon>Alphaproteobacteria</taxon>
        <taxon>Rhodobacterales</taxon>
        <taxon>Paracoccaceae</taxon>
        <taxon>Paracoccus</taxon>
    </lineage>
</organism>
<keyword evidence="2" id="KW-1185">Reference proteome</keyword>
<sequence>MRICLILGLMLTGIGLGAARGTVKIGGQMILCTGEGIVISVGADGRPDGRAHVCPDMALAMMAAAVSPDPPPAPSPRARLVQAFQPATTMPARQAPPAAARDPPV</sequence>
<dbReference type="EMBL" id="JANAVZ010000006">
    <property type="protein sequence ID" value="MCT4333633.1"/>
    <property type="molecule type" value="Genomic_DNA"/>
</dbReference>
<evidence type="ECO:0000313" key="1">
    <source>
        <dbReference type="EMBL" id="MCT4333633.1"/>
    </source>
</evidence>
<accession>A0ABT2KAR3</accession>
<evidence type="ECO:0000313" key="2">
    <source>
        <dbReference type="Proteomes" id="UP001320702"/>
    </source>
</evidence>
<reference evidence="1 2" key="1">
    <citation type="submission" date="2022-04" db="EMBL/GenBank/DDBJ databases">
        <title>Paracoccus sp. YLB-12 draft genome sequence.</title>
        <authorList>
            <person name="Yu L."/>
        </authorList>
    </citation>
    <scope>NUCLEOTIDE SEQUENCE [LARGE SCALE GENOMIC DNA]</scope>
    <source>
        <strain evidence="1 2">YLB-12</strain>
    </source>
</reference>
<dbReference type="Proteomes" id="UP001320702">
    <property type="component" value="Unassembled WGS sequence"/>
</dbReference>
<name>A0ABT2KAR3_9RHOB</name>
<protein>
    <submittedName>
        <fullName evidence="1">Uncharacterized protein</fullName>
    </submittedName>
</protein>
<dbReference type="RefSeq" id="WP_260277488.1">
    <property type="nucleotide sequence ID" value="NZ_JANAVZ010000006.1"/>
</dbReference>